<protein>
    <submittedName>
        <fullName evidence="1">Uncharacterized protein</fullName>
    </submittedName>
</protein>
<gene>
    <name evidence="1" type="ORF">F0562_016297</name>
</gene>
<sequence length="105" mass="12018">MMEHSSSLLIQEGLYRRAIDLLKAPPLEAEGAETKVYRRDIVALARGGYAETLCIQQNRKVEGERLKRWAESAWRNRRMSLAEALDISEYSSKVPVIDSRISRVL</sequence>
<dbReference type="GO" id="GO:0005739">
    <property type="term" value="C:mitochondrion"/>
    <property type="evidence" value="ECO:0007669"/>
    <property type="project" value="TreeGrafter"/>
</dbReference>
<name>A0A5J4ZLX0_9ASTE</name>
<evidence type="ECO:0000313" key="2">
    <source>
        <dbReference type="Proteomes" id="UP000325577"/>
    </source>
</evidence>
<dbReference type="PANTHER" id="PTHR47868">
    <property type="entry name" value="OS05G0457700 PROTEIN"/>
    <property type="match status" value="1"/>
</dbReference>
<dbReference type="AlphaFoldDB" id="A0A5J4ZLX0"/>
<proteinExistence type="predicted"/>
<dbReference type="Proteomes" id="UP000325577">
    <property type="component" value="Linkage Group LG7"/>
</dbReference>
<dbReference type="EMBL" id="CM018050">
    <property type="protein sequence ID" value="KAA8518929.1"/>
    <property type="molecule type" value="Genomic_DNA"/>
</dbReference>
<evidence type="ECO:0000313" key="1">
    <source>
        <dbReference type="EMBL" id="KAA8518929.1"/>
    </source>
</evidence>
<dbReference type="PANTHER" id="PTHR47868:SF2">
    <property type="entry name" value="OS05G0457700 PROTEIN"/>
    <property type="match status" value="1"/>
</dbReference>
<organism evidence="1 2">
    <name type="scientific">Nyssa sinensis</name>
    <dbReference type="NCBI Taxonomy" id="561372"/>
    <lineage>
        <taxon>Eukaryota</taxon>
        <taxon>Viridiplantae</taxon>
        <taxon>Streptophyta</taxon>
        <taxon>Embryophyta</taxon>
        <taxon>Tracheophyta</taxon>
        <taxon>Spermatophyta</taxon>
        <taxon>Magnoliopsida</taxon>
        <taxon>eudicotyledons</taxon>
        <taxon>Gunneridae</taxon>
        <taxon>Pentapetalae</taxon>
        <taxon>asterids</taxon>
        <taxon>Cornales</taxon>
        <taxon>Nyssaceae</taxon>
        <taxon>Nyssa</taxon>
    </lineage>
</organism>
<dbReference type="OrthoDB" id="1698350at2759"/>
<accession>A0A5J4ZLX0</accession>
<keyword evidence="2" id="KW-1185">Reference proteome</keyword>
<reference evidence="1 2" key="1">
    <citation type="submission" date="2019-09" db="EMBL/GenBank/DDBJ databases">
        <title>A chromosome-level genome assembly of the Chinese tupelo Nyssa sinensis.</title>
        <authorList>
            <person name="Yang X."/>
            <person name="Kang M."/>
            <person name="Yang Y."/>
            <person name="Xiong H."/>
            <person name="Wang M."/>
            <person name="Zhang Z."/>
            <person name="Wang Z."/>
            <person name="Wu H."/>
            <person name="Ma T."/>
            <person name="Liu J."/>
            <person name="Xi Z."/>
        </authorList>
    </citation>
    <scope>NUCLEOTIDE SEQUENCE [LARGE SCALE GENOMIC DNA]</scope>
    <source>
        <strain evidence="1">J267</strain>
        <tissue evidence="1">Leaf</tissue>
    </source>
</reference>